<name>A0A131ZXB5_SARSC</name>
<sequence>MLRILSIDSILLQNTNNSLNSEELTKFLCQCLGFTTEKPDWKGFVGYKNIAKNIPKSLIIFHSAISMEPISSILAEINPNSNIIDQYDETKNEMQARHENLLVDFVKIYPKDIDNSYSNENLLKKIKNYLKKMHPRDPDQPVFLWFDIVSGSKNDLEQKIEGEEFSKVMNHLKYLFGSDILVLSIFDENQKILDRSKRLSNRY</sequence>
<dbReference type="VEuPathDB" id="VectorBase:SSCA004643"/>
<accession>A0A131ZXB5</accession>
<gene>
    <name evidence="1" type="ORF">QR98_0019310</name>
</gene>
<evidence type="ECO:0000313" key="2">
    <source>
        <dbReference type="Proteomes" id="UP000616769"/>
    </source>
</evidence>
<protein>
    <submittedName>
        <fullName evidence="1">Uncharacterized protein</fullName>
    </submittedName>
</protein>
<reference evidence="1 2" key="1">
    <citation type="journal article" date="2015" name="Parasit. Vectors">
        <title>Draft genome of the scabies mite.</title>
        <authorList>
            <person name="Rider S.D.Jr."/>
            <person name="Morgan M.S."/>
            <person name="Arlian L.G."/>
        </authorList>
    </citation>
    <scope>NUCLEOTIDE SEQUENCE [LARGE SCALE GENOMIC DNA]</scope>
    <source>
        <strain evidence="1">Arlian Lab</strain>
    </source>
</reference>
<evidence type="ECO:0000313" key="1">
    <source>
        <dbReference type="EMBL" id="KPM03498.1"/>
    </source>
</evidence>
<dbReference type="EMBL" id="JXLN01005273">
    <property type="protein sequence ID" value="KPM03498.1"/>
    <property type="molecule type" value="Genomic_DNA"/>
</dbReference>
<comment type="caution">
    <text evidence="1">The sequence shown here is derived from an EMBL/GenBank/DDBJ whole genome shotgun (WGS) entry which is preliminary data.</text>
</comment>
<dbReference type="OrthoDB" id="7866065at2759"/>
<dbReference type="Proteomes" id="UP000616769">
    <property type="component" value="Unassembled WGS sequence"/>
</dbReference>
<dbReference type="AlphaFoldDB" id="A0A131ZXB5"/>
<proteinExistence type="predicted"/>
<organism evidence="1 2">
    <name type="scientific">Sarcoptes scabiei</name>
    <name type="common">Itch mite</name>
    <name type="synonym">Acarus scabiei</name>
    <dbReference type="NCBI Taxonomy" id="52283"/>
    <lineage>
        <taxon>Eukaryota</taxon>
        <taxon>Metazoa</taxon>
        <taxon>Ecdysozoa</taxon>
        <taxon>Arthropoda</taxon>
        <taxon>Chelicerata</taxon>
        <taxon>Arachnida</taxon>
        <taxon>Acari</taxon>
        <taxon>Acariformes</taxon>
        <taxon>Sarcoptiformes</taxon>
        <taxon>Astigmata</taxon>
        <taxon>Psoroptidia</taxon>
        <taxon>Sarcoptoidea</taxon>
        <taxon>Sarcoptidae</taxon>
        <taxon>Sarcoptinae</taxon>
        <taxon>Sarcoptes</taxon>
    </lineage>
</organism>